<feature type="transmembrane region" description="Helical" evidence="8">
    <location>
        <begin position="624"/>
        <end position="643"/>
    </location>
</feature>
<feature type="transmembrane region" description="Helical" evidence="8">
    <location>
        <begin position="128"/>
        <end position="147"/>
    </location>
</feature>
<evidence type="ECO:0000256" key="4">
    <source>
        <dbReference type="ARBA" id="ARBA00022692"/>
    </source>
</evidence>
<feature type="domain" description="CSC1/OSCA1-like cytosolic" evidence="11">
    <location>
        <begin position="233"/>
        <end position="421"/>
    </location>
</feature>
<evidence type="ECO:0000259" key="10">
    <source>
        <dbReference type="Pfam" id="PF13967"/>
    </source>
</evidence>
<reference evidence="12" key="2">
    <citation type="submission" date="2020-11" db="EMBL/GenBank/DDBJ databases">
        <authorList>
            <consortium name="DOE Joint Genome Institute"/>
            <person name="Kuo A."/>
            <person name="Miyauchi S."/>
            <person name="Kiss E."/>
            <person name="Drula E."/>
            <person name="Kohler A."/>
            <person name="Sanchez-Garcia M."/>
            <person name="Andreopoulos B."/>
            <person name="Barry K.W."/>
            <person name="Bonito G."/>
            <person name="Buee M."/>
            <person name="Carver A."/>
            <person name="Chen C."/>
            <person name="Cichocki N."/>
            <person name="Clum A."/>
            <person name="Culley D."/>
            <person name="Crous P.W."/>
            <person name="Fauchery L."/>
            <person name="Girlanda M."/>
            <person name="Hayes R."/>
            <person name="Keri Z."/>
            <person name="Labutti K."/>
            <person name="Lipzen A."/>
            <person name="Lombard V."/>
            <person name="Magnuson J."/>
            <person name="Maillard F."/>
            <person name="Morin E."/>
            <person name="Murat C."/>
            <person name="Nolan M."/>
            <person name="Ohm R."/>
            <person name="Pangilinan J."/>
            <person name="Pereira M."/>
            <person name="Perotto S."/>
            <person name="Peter M."/>
            <person name="Riley R."/>
            <person name="Sitrit Y."/>
            <person name="Stielow B."/>
            <person name="Szollosi G."/>
            <person name="Zifcakova L."/>
            <person name="Stursova M."/>
            <person name="Spatafora J.W."/>
            <person name="Tedersoo L."/>
            <person name="Vaario L.-M."/>
            <person name="Yamada A."/>
            <person name="Yan M."/>
            <person name="Wang P."/>
            <person name="Xu J."/>
            <person name="Bruns T."/>
            <person name="Baldrian P."/>
            <person name="Vilgalys R."/>
            <person name="Henrissat B."/>
            <person name="Grigoriev I.V."/>
            <person name="Hibbett D."/>
            <person name="Nagy L.G."/>
            <person name="Martin F.M."/>
        </authorList>
    </citation>
    <scope>NUCLEOTIDE SEQUENCE</scope>
    <source>
        <strain evidence="12">UH-Tt-Lm1</strain>
    </source>
</reference>
<dbReference type="InterPro" id="IPR027815">
    <property type="entry name" value="CSC1/OSCA1-like_cyt"/>
</dbReference>
<dbReference type="PANTHER" id="PTHR13018:SF5">
    <property type="entry name" value="RE44586P"/>
    <property type="match status" value="1"/>
</dbReference>
<proteinExistence type="inferred from homology"/>
<gene>
    <name evidence="12" type="ORF">BJ322DRAFT_1048778</name>
</gene>
<keyword evidence="4 8" id="KW-0812">Transmembrane</keyword>
<evidence type="ECO:0000259" key="9">
    <source>
        <dbReference type="Pfam" id="PF02714"/>
    </source>
</evidence>
<dbReference type="InterPro" id="IPR032880">
    <property type="entry name" value="CSC1/OSCA1-like_N"/>
</dbReference>
<feature type="transmembrane region" description="Helical" evidence="8">
    <location>
        <begin position="649"/>
        <end position="671"/>
    </location>
</feature>
<evidence type="ECO:0000256" key="8">
    <source>
        <dbReference type="SAM" id="Phobius"/>
    </source>
</evidence>
<dbReference type="Pfam" id="PF02714">
    <property type="entry name" value="RSN1_7TM"/>
    <property type="match status" value="1"/>
</dbReference>
<feature type="transmembrane region" description="Helical" evidence="8">
    <location>
        <begin position="527"/>
        <end position="546"/>
    </location>
</feature>
<evidence type="ECO:0000313" key="12">
    <source>
        <dbReference type="EMBL" id="KAF9788423.1"/>
    </source>
</evidence>
<feature type="transmembrane region" description="Helical" evidence="8">
    <location>
        <begin position="188"/>
        <end position="209"/>
    </location>
</feature>
<comment type="similarity">
    <text evidence="2">Belongs to the CSC1 (TC 1.A.17) family.</text>
</comment>
<feature type="region of interest" description="Disordered" evidence="7">
    <location>
        <begin position="930"/>
        <end position="991"/>
    </location>
</feature>
<feature type="compositionally biased region" description="Acidic residues" evidence="7">
    <location>
        <begin position="897"/>
        <end position="906"/>
    </location>
</feature>
<dbReference type="AlphaFoldDB" id="A0A9P6HJI8"/>
<dbReference type="Pfam" id="PF14703">
    <property type="entry name" value="PHM7_cyt"/>
    <property type="match status" value="1"/>
</dbReference>
<feature type="domain" description="CSC1/OSCA1-like 7TM region" evidence="9">
    <location>
        <begin position="432"/>
        <end position="706"/>
    </location>
</feature>
<comment type="subcellular location">
    <subcellularLocation>
        <location evidence="1">Membrane</location>
        <topology evidence="1">Multi-pass membrane protein</topology>
    </subcellularLocation>
</comment>
<dbReference type="OrthoDB" id="1689567at2759"/>
<organism evidence="12 13">
    <name type="scientific">Thelephora terrestris</name>
    <dbReference type="NCBI Taxonomy" id="56493"/>
    <lineage>
        <taxon>Eukaryota</taxon>
        <taxon>Fungi</taxon>
        <taxon>Dikarya</taxon>
        <taxon>Basidiomycota</taxon>
        <taxon>Agaricomycotina</taxon>
        <taxon>Agaricomycetes</taxon>
        <taxon>Thelephorales</taxon>
        <taxon>Thelephoraceae</taxon>
        <taxon>Thelephora</taxon>
    </lineage>
</organism>
<feature type="region of interest" description="Disordered" evidence="7">
    <location>
        <begin position="17"/>
        <end position="36"/>
    </location>
</feature>
<dbReference type="InterPro" id="IPR003864">
    <property type="entry name" value="CSC1/OSCA1-like_7TM"/>
</dbReference>
<feature type="domain" description="CSC1/OSCA1-like N-terminal transmembrane" evidence="10">
    <location>
        <begin position="45"/>
        <end position="211"/>
    </location>
</feature>
<dbReference type="GO" id="GO:0005886">
    <property type="term" value="C:plasma membrane"/>
    <property type="evidence" value="ECO:0007669"/>
    <property type="project" value="TreeGrafter"/>
</dbReference>
<dbReference type="EMBL" id="WIUZ02000004">
    <property type="protein sequence ID" value="KAF9788423.1"/>
    <property type="molecule type" value="Genomic_DNA"/>
</dbReference>
<feature type="transmembrane region" description="Helical" evidence="8">
    <location>
        <begin position="712"/>
        <end position="733"/>
    </location>
</feature>
<evidence type="ECO:0000256" key="6">
    <source>
        <dbReference type="ARBA" id="ARBA00023136"/>
    </source>
</evidence>
<sequence length="991" mass="111765">MSVARVVRDLLLPLLLEGSDDEGNEPGGGPPPGSPPTFKYEGPWFTTQLVLSTSIGLFSFLVFSYCRTRWPLSFAPRTKLKGFSPHEAHAHQAFFGWILPTIRTSEFTILQIVGLDAAVLLSFFKMSFYLFSVCSIFAVVILMPINLKNNMGIGGDDDPDWMKFSNDTDHRNPPSPGRDWLDLLTDPASVLSLQLLFTYLFTILTLFFIHKNHHKFIRSRQLFSLELVHSISARTVLVTRLPIHLRSEPRLAEHFENMGLNVESVCVCRDVKSLEPLLAKRTKALLKLEQAWVDYVGNPSTVESYDPSDFVAAPLVDIDSSGLESQQPRLVVPHRARPTLRPGLSMGVVDAIEYWDARFQEADEEVKNRRKVGKFRATHAAFVTFEKMSSAQIAVQTVHAQRPNECFTRQAPEPRDIIWANMTTSIGSSRSRELIVMGMMGALLFFWIFPITGLASLLSYKEIKKTMPWLGQLIDSNERIRALVQNSLPSVAMITLNALLPFLLEAMTYLQGFRARSWIEYSLLKKYFLFLFINVIFIFLLASTYWQLVRDLANSPAKIPEKLAEALQRGSARHFFLSYVVLQGLGVMPLQLLNLGVVIPSAIMRLFVTRTPRDFAELNAPPMINYGVVYPQAILVFVMTLLYSVVQPMIVIFGAIYFGVAYVVYKYKLLFVFYKPYESQGQAWIITFTRLIWGVIMFLVFMTGIFALKKAFIVSSLVSPLLIGTLLWSWYIIKIYAPLSKHVSLSSVCEVERGENSAEVVRLRAGHPVTRSQSNLNRRRYAQNDDTLYVAPEDARTDYSQPPMANWYDGVLNTGKRRYGHPALNGVLPQPWLPLKKGQSIVNHGRTNGTKPDTEQAVVLTLRKRKSLLQGNRLSAFPSIGSPLRNGRAPQRRGLSDDEDQGDEEYGLTGSQSAHRLSYDPASGVIMLPEGSDWLGEESDSDAAYLSSVESQENSNTASAPPHVRSPTKRYATYYHHPERRRQSIPGAFPR</sequence>
<feature type="compositionally biased region" description="Polar residues" evidence="7">
    <location>
        <begin position="948"/>
        <end position="959"/>
    </location>
</feature>
<evidence type="ECO:0008006" key="14">
    <source>
        <dbReference type="Google" id="ProtNLM"/>
    </source>
</evidence>
<evidence type="ECO:0000256" key="7">
    <source>
        <dbReference type="SAM" id="MobiDB-lite"/>
    </source>
</evidence>
<evidence type="ECO:0000313" key="13">
    <source>
        <dbReference type="Proteomes" id="UP000736335"/>
    </source>
</evidence>
<keyword evidence="5 8" id="KW-1133">Transmembrane helix</keyword>
<keyword evidence="3" id="KW-0813">Transport</keyword>
<keyword evidence="13" id="KW-1185">Reference proteome</keyword>
<evidence type="ECO:0000256" key="1">
    <source>
        <dbReference type="ARBA" id="ARBA00004141"/>
    </source>
</evidence>
<dbReference type="Proteomes" id="UP000736335">
    <property type="component" value="Unassembled WGS sequence"/>
</dbReference>
<keyword evidence="6 8" id="KW-0472">Membrane</keyword>
<feature type="transmembrane region" description="Helical" evidence="8">
    <location>
        <begin position="44"/>
        <end position="66"/>
    </location>
</feature>
<feature type="transmembrane region" description="Helical" evidence="8">
    <location>
        <begin position="576"/>
        <end position="603"/>
    </location>
</feature>
<protein>
    <recommendedName>
        <fullName evidence="14">CSC1/OSCA1-like 7TM region domain-containing protein</fullName>
    </recommendedName>
</protein>
<comment type="caution">
    <text evidence="12">The sequence shown here is derived from an EMBL/GenBank/DDBJ whole genome shotgun (WGS) entry which is preliminary data.</text>
</comment>
<dbReference type="Pfam" id="PF13967">
    <property type="entry name" value="RSN1_TM"/>
    <property type="match status" value="1"/>
</dbReference>
<dbReference type="InterPro" id="IPR045122">
    <property type="entry name" value="Csc1-like"/>
</dbReference>
<name>A0A9P6HJI8_9AGAM</name>
<feature type="region of interest" description="Disordered" evidence="7">
    <location>
        <begin position="873"/>
        <end position="916"/>
    </location>
</feature>
<dbReference type="PANTHER" id="PTHR13018">
    <property type="entry name" value="PROBABLE MEMBRANE PROTEIN DUF221-RELATED"/>
    <property type="match status" value="1"/>
</dbReference>
<evidence type="ECO:0000256" key="5">
    <source>
        <dbReference type="ARBA" id="ARBA00022989"/>
    </source>
</evidence>
<feature type="transmembrane region" description="Helical" evidence="8">
    <location>
        <begin position="434"/>
        <end position="460"/>
    </location>
</feature>
<evidence type="ECO:0000256" key="3">
    <source>
        <dbReference type="ARBA" id="ARBA00022448"/>
    </source>
</evidence>
<reference evidence="12" key="1">
    <citation type="journal article" date="2020" name="Nat. Commun.">
        <title>Large-scale genome sequencing of mycorrhizal fungi provides insights into the early evolution of symbiotic traits.</title>
        <authorList>
            <person name="Miyauchi S."/>
            <person name="Kiss E."/>
            <person name="Kuo A."/>
            <person name="Drula E."/>
            <person name="Kohler A."/>
            <person name="Sanchez-Garcia M."/>
            <person name="Morin E."/>
            <person name="Andreopoulos B."/>
            <person name="Barry K.W."/>
            <person name="Bonito G."/>
            <person name="Buee M."/>
            <person name="Carver A."/>
            <person name="Chen C."/>
            <person name="Cichocki N."/>
            <person name="Clum A."/>
            <person name="Culley D."/>
            <person name="Crous P.W."/>
            <person name="Fauchery L."/>
            <person name="Girlanda M."/>
            <person name="Hayes R.D."/>
            <person name="Keri Z."/>
            <person name="LaButti K."/>
            <person name="Lipzen A."/>
            <person name="Lombard V."/>
            <person name="Magnuson J."/>
            <person name="Maillard F."/>
            <person name="Murat C."/>
            <person name="Nolan M."/>
            <person name="Ohm R.A."/>
            <person name="Pangilinan J."/>
            <person name="Pereira M.F."/>
            <person name="Perotto S."/>
            <person name="Peter M."/>
            <person name="Pfister S."/>
            <person name="Riley R."/>
            <person name="Sitrit Y."/>
            <person name="Stielow J.B."/>
            <person name="Szollosi G."/>
            <person name="Zifcakova L."/>
            <person name="Stursova M."/>
            <person name="Spatafora J.W."/>
            <person name="Tedersoo L."/>
            <person name="Vaario L.M."/>
            <person name="Yamada A."/>
            <person name="Yan M."/>
            <person name="Wang P."/>
            <person name="Xu J."/>
            <person name="Bruns T."/>
            <person name="Baldrian P."/>
            <person name="Vilgalys R."/>
            <person name="Dunand C."/>
            <person name="Henrissat B."/>
            <person name="Grigoriev I.V."/>
            <person name="Hibbett D."/>
            <person name="Nagy L.G."/>
            <person name="Martin F.M."/>
        </authorList>
    </citation>
    <scope>NUCLEOTIDE SEQUENCE</scope>
    <source>
        <strain evidence="12">UH-Tt-Lm1</strain>
    </source>
</reference>
<evidence type="ECO:0000256" key="2">
    <source>
        <dbReference type="ARBA" id="ARBA00007779"/>
    </source>
</evidence>
<feature type="transmembrane region" description="Helical" evidence="8">
    <location>
        <begin position="683"/>
        <end position="706"/>
    </location>
</feature>
<evidence type="ECO:0000259" key="11">
    <source>
        <dbReference type="Pfam" id="PF14703"/>
    </source>
</evidence>
<feature type="transmembrane region" description="Helical" evidence="8">
    <location>
        <begin position="487"/>
        <end position="506"/>
    </location>
</feature>
<dbReference type="GO" id="GO:0005227">
    <property type="term" value="F:calcium-activated cation channel activity"/>
    <property type="evidence" value="ECO:0007669"/>
    <property type="project" value="InterPro"/>
</dbReference>
<accession>A0A9P6HJI8</accession>